<dbReference type="GO" id="GO:0016747">
    <property type="term" value="F:acyltransferase activity, transferring groups other than amino-acyl groups"/>
    <property type="evidence" value="ECO:0007669"/>
    <property type="project" value="InterPro"/>
</dbReference>
<dbReference type="STRING" id="1434232.MAIT1_02255"/>
<organism evidence="2 3">
    <name type="scientific">Magnetofaba australis IT-1</name>
    <dbReference type="NCBI Taxonomy" id="1434232"/>
    <lineage>
        <taxon>Bacteria</taxon>
        <taxon>Pseudomonadati</taxon>
        <taxon>Pseudomonadota</taxon>
        <taxon>Magnetococcia</taxon>
        <taxon>Magnetococcales</taxon>
        <taxon>Magnetococcaceae</taxon>
        <taxon>Magnetofaba</taxon>
    </lineage>
</organism>
<dbReference type="EMBL" id="LVJN01000020">
    <property type="protein sequence ID" value="OSM02156.1"/>
    <property type="molecule type" value="Genomic_DNA"/>
</dbReference>
<dbReference type="PROSITE" id="PS51186">
    <property type="entry name" value="GNAT"/>
    <property type="match status" value="1"/>
</dbReference>
<dbReference type="Gene3D" id="3.40.630.30">
    <property type="match status" value="1"/>
</dbReference>
<dbReference type="InterPro" id="IPR000182">
    <property type="entry name" value="GNAT_dom"/>
</dbReference>
<protein>
    <submittedName>
        <fullName evidence="2">Putative GCN5-related N-acetyltransferase</fullName>
    </submittedName>
</protein>
<dbReference type="AlphaFoldDB" id="A0A1Y2K3E9"/>
<evidence type="ECO:0000259" key="1">
    <source>
        <dbReference type="PROSITE" id="PS51186"/>
    </source>
</evidence>
<sequence>MLAEIEAIARARGCCKVTLEVLENNHAAQSAYRKYGFAGYELRPEAGRALFWEKSL</sequence>
<keyword evidence="2" id="KW-0808">Transferase</keyword>
<evidence type="ECO:0000313" key="3">
    <source>
        <dbReference type="Proteomes" id="UP000194003"/>
    </source>
</evidence>
<proteinExistence type="predicted"/>
<accession>A0A1Y2K3E9</accession>
<feature type="domain" description="N-acetyltransferase" evidence="1">
    <location>
        <begin position="1"/>
        <end position="56"/>
    </location>
</feature>
<dbReference type="Pfam" id="PF00583">
    <property type="entry name" value="Acetyltransf_1"/>
    <property type="match status" value="1"/>
</dbReference>
<keyword evidence="3" id="KW-1185">Reference proteome</keyword>
<name>A0A1Y2K3E9_9PROT</name>
<dbReference type="SUPFAM" id="SSF55729">
    <property type="entry name" value="Acyl-CoA N-acyltransferases (Nat)"/>
    <property type="match status" value="1"/>
</dbReference>
<dbReference type="Proteomes" id="UP000194003">
    <property type="component" value="Unassembled WGS sequence"/>
</dbReference>
<gene>
    <name evidence="2" type="ORF">MAIT1_02255</name>
</gene>
<comment type="caution">
    <text evidence="2">The sequence shown here is derived from an EMBL/GenBank/DDBJ whole genome shotgun (WGS) entry which is preliminary data.</text>
</comment>
<evidence type="ECO:0000313" key="2">
    <source>
        <dbReference type="EMBL" id="OSM02156.1"/>
    </source>
</evidence>
<dbReference type="InterPro" id="IPR016181">
    <property type="entry name" value="Acyl_CoA_acyltransferase"/>
</dbReference>
<reference evidence="2 3" key="1">
    <citation type="journal article" date="2016" name="BMC Genomics">
        <title>Combined genomic and structural analyses of a cultured magnetotactic bacterium reveals its niche adaptation to a dynamic environment.</title>
        <authorList>
            <person name="Araujo A.C."/>
            <person name="Morillo V."/>
            <person name="Cypriano J."/>
            <person name="Teixeira L.C."/>
            <person name="Leao P."/>
            <person name="Lyra S."/>
            <person name="Almeida L.G."/>
            <person name="Bazylinski D.A."/>
            <person name="Vasconcellos A.T."/>
            <person name="Abreu F."/>
            <person name="Lins U."/>
        </authorList>
    </citation>
    <scope>NUCLEOTIDE SEQUENCE [LARGE SCALE GENOMIC DNA]</scope>
    <source>
        <strain evidence="2 3">IT-1</strain>
    </source>
</reference>